<comment type="catalytic activity">
    <reaction evidence="1">
        <text>glyoxal + H2O = glycolate + H(+)</text>
        <dbReference type="Rhea" id="RHEA:51672"/>
        <dbReference type="ChEBI" id="CHEBI:15377"/>
        <dbReference type="ChEBI" id="CHEBI:15378"/>
        <dbReference type="ChEBI" id="CHEBI:29805"/>
        <dbReference type="ChEBI" id="CHEBI:34779"/>
    </reaction>
</comment>
<proteinExistence type="inferred from homology"/>
<protein>
    <recommendedName>
        <fullName evidence="1">Glyoxalase</fullName>
    </recommendedName>
</protein>
<dbReference type="Pfam" id="PF01965">
    <property type="entry name" value="DJ-1_PfpI"/>
    <property type="match status" value="1"/>
</dbReference>
<dbReference type="RefSeq" id="WP_091960042.1">
    <property type="nucleotide sequence ID" value="NZ_FOLH01000002.1"/>
</dbReference>
<dbReference type="Gene3D" id="3.40.50.880">
    <property type="match status" value="1"/>
</dbReference>
<evidence type="ECO:0000313" key="3">
    <source>
        <dbReference type="EMBL" id="SFB97539.1"/>
    </source>
</evidence>
<comment type="similarity">
    <text evidence="1">Belongs to the peptidase C56 family.</text>
</comment>
<dbReference type="PIRSF" id="PIRSF006320">
    <property type="entry name" value="Elb2"/>
    <property type="match status" value="1"/>
</dbReference>
<comment type="function">
    <text evidence="1">Displays glyoxalase activity, catalyzing the conversion of glyoxal to glycolate.</text>
</comment>
<accession>A0A1I1FDH7</accession>
<dbReference type="AlphaFoldDB" id="A0A1I1FDH7"/>
<name>A0A1I1FDH7_9GAMM</name>
<dbReference type="InterPro" id="IPR026041">
    <property type="entry name" value="ElbB"/>
</dbReference>
<evidence type="ECO:0000256" key="1">
    <source>
        <dbReference type="PIRNR" id="PIRNR006320"/>
    </source>
</evidence>
<dbReference type="SUPFAM" id="SSF52317">
    <property type="entry name" value="Class I glutamine amidotransferase-like"/>
    <property type="match status" value="1"/>
</dbReference>
<dbReference type="OrthoDB" id="5605062at2"/>
<dbReference type="EMBL" id="FOLH01000002">
    <property type="protein sequence ID" value="SFB97539.1"/>
    <property type="molecule type" value="Genomic_DNA"/>
</dbReference>
<dbReference type="GO" id="GO:0016829">
    <property type="term" value="F:lyase activity"/>
    <property type="evidence" value="ECO:0007669"/>
    <property type="project" value="UniProtKB-UniRule"/>
</dbReference>
<dbReference type="CDD" id="cd03133">
    <property type="entry name" value="GATase1_ES1"/>
    <property type="match status" value="1"/>
</dbReference>
<dbReference type="STRING" id="1122252.SAMN05660443_0963"/>
<dbReference type="InterPro" id="IPR029062">
    <property type="entry name" value="Class_I_gatase-like"/>
</dbReference>
<gene>
    <name evidence="3" type="ORF">SAMN05660443_0963</name>
</gene>
<dbReference type="NCBIfam" id="NF008747">
    <property type="entry name" value="PRK11780.1"/>
    <property type="match status" value="1"/>
</dbReference>
<organism evidence="3 4">
    <name type="scientific">Marinospirillum celere</name>
    <dbReference type="NCBI Taxonomy" id="1122252"/>
    <lineage>
        <taxon>Bacteria</taxon>
        <taxon>Pseudomonadati</taxon>
        <taxon>Pseudomonadota</taxon>
        <taxon>Gammaproteobacteria</taxon>
        <taxon>Oceanospirillales</taxon>
        <taxon>Oceanospirillaceae</taxon>
        <taxon>Marinospirillum</taxon>
    </lineage>
</organism>
<feature type="domain" description="DJ-1/PfpI" evidence="2">
    <location>
        <begin position="86"/>
        <end position="162"/>
    </location>
</feature>
<dbReference type="PANTHER" id="PTHR10224">
    <property type="entry name" value="ES1 PROTEIN HOMOLOG, MITOCHONDRIAL"/>
    <property type="match status" value="1"/>
</dbReference>
<dbReference type="Proteomes" id="UP000199058">
    <property type="component" value="Unassembled WGS sequence"/>
</dbReference>
<evidence type="ECO:0000313" key="4">
    <source>
        <dbReference type="Proteomes" id="UP000199058"/>
    </source>
</evidence>
<sequence>MPKKVAVLLSGCGVYDGAEIYESVLTLLRLDEKEVQYQCFAPKIPQMHVINHVTGEETPASQAEGPAARDVFTEAARVARGELQDLAEANPDDFDAVILPGGFGVAKNFSTFATEGSDCEVNADVKNFVQAFHKAGKPIGLMCIAPALTAKLVAPGALCTIGNDASIEGALISMGALHKTCPVDDIVVDTNNKLVTTPAYMLATRITEARAGIFKLVDKILEMA</sequence>
<reference evidence="3 4" key="1">
    <citation type="submission" date="2016-10" db="EMBL/GenBank/DDBJ databases">
        <authorList>
            <person name="de Groot N.N."/>
        </authorList>
    </citation>
    <scope>NUCLEOTIDE SEQUENCE [LARGE SCALE GENOMIC DNA]</scope>
    <source>
        <strain evidence="3 4">DSM 18438</strain>
    </source>
</reference>
<keyword evidence="4" id="KW-1185">Reference proteome</keyword>
<keyword evidence="1" id="KW-0456">Lyase</keyword>
<dbReference type="InterPro" id="IPR002818">
    <property type="entry name" value="DJ-1/PfpI"/>
</dbReference>
<dbReference type="PANTHER" id="PTHR10224:SF12">
    <property type="entry name" value="GLYOXALASE ELBB"/>
    <property type="match status" value="1"/>
</dbReference>
<evidence type="ECO:0000259" key="2">
    <source>
        <dbReference type="Pfam" id="PF01965"/>
    </source>
</evidence>